<dbReference type="GO" id="GO:0005737">
    <property type="term" value="C:cytoplasm"/>
    <property type="evidence" value="ECO:0007669"/>
    <property type="project" value="TreeGrafter"/>
</dbReference>
<organism evidence="4 5">
    <name type="scientific">Thyridium curvatum</name>
    <dbReference type="NCBI Taxonomy" id="1093900"/>
    <lineage>
        <taxon>Eukaryota</taxon>
        <taxon>Fungi</taxon>
        <taxon>Dikarya</taxon>
        <taxon>Ascomycota</taxon>
        <taxon>Pezizomycotina</taxon>
        <taxon>Sordariomycetes</taxon>
        <taxon>Sordariomycetidae</taxon>
        <taxon>Thyridiales</taxon>
        <taxon>Thyridiaceae</taxon>
        <taxon>Thyridium</taxon>
    </lineage>
</organism>
<evidence type="ECO:0000259" key="3">
    <source>
        <dbReference type="PROSITE" id="PS50056"/>
    </source>
</evidence>
<dbReference type="GO" id="GO:0070372">
    <property type="term" value="P:regulation of ERK1 and ERK2 cascade"/>
    <property type="evidence" value="ECO:0007669"/>
    <property type="project" value="TreeGrafter"/>
</dbReference>
<feature type="compositionally biased region" description="Basic and acidic residues" evidence="2">
    <location>
        <begin position="348"/>
        <end position="358"/>
    </location>
</feature>
<dbReference type="SUPFAM" id="SSF52799">
    <property type="entry name" value="(Phosphotyrosine protein) phosphatases II"/>
    <property type="match status" value="1"/>
</dbReference>
<dbReference type="Gene3D" id="3.90.190.10">
    <property type="entry name" value="Protein tyrosine phosphatase superfamily"/>
    <property type="match status" value="1"/>
</dbReference>
<dbReference type="Proteomes" id="UP000319257">
    <property type="component" value="Unassembled WGS sequence"/>
</dbReference>
<dbReference type="OrthoDB" id="10252009at2759"/>
<evidence type="ECO:0000313" key="5">
    <source>
        <dbReference type="Proteomes" id="UP000319257"/>
    </source>
</evidence>
<dbReference type="CDD" id="cd14498">
    <property type="entry name" value="DSP"/>
    <property type="match status" value="1"/>
</dbReference>
<feature type="region of interest" description="Disordered" evidence="2">
    <location>
        <begin position="313"/>
        <end position="370"/>
    </location>
</feature>
<dbReference type="AlphaFoldDB" id="A0A507BG62"/>
<protein>
    <recommendedName>
        <fullName evidence="3">Tyrosine specific protein phosphatases domain-containing protein</fullName>
    </recommendedName>
</protein>
<dbReference type="InterPro" id="IPR000387">
    <property type="entry name" value="Tyr_Pase_dom"/>
</dbReference>
<gene>
    <name evidence="4" type="ORF">E0L32_011405</name>
</gene>
<dbReference type="GO" id="GO:0140096">
    <property type="term" value="F:catalytic activity, acting on a protein"/>
    <property type="evidence" value="ECO:0007669"/>
    <property type="project" value="UniProtKB-ARBA"/>
</dbReference>
<dbReference type="GO" id="GO:0005654">
    <property type="term" value="C:nucleoplasm"/>
    <property type="evidence" value="ECO:0007669"/>
    <property type="project" value="TreeGrafter"/>
</dbReference>
<comment type="caution">
    <text evidence="4">The sequence shown here is derived from an EMBL/GenBank/DDBJ whole genome shotgun (WGS) entry which is preliminary data.</text>
</comment>
<dbReference type="SMART" id="SM00195">
    <property type="entry name" value="DSPc"/>
    <property type="match status" value="1"/>
</dbReference>
<evidence type="ECO:0000256" key="1">
    <source>
        <dbReference type="ARBA" id="ARBA00009649"/>
    </source>
</evidence>
<reference evidence="4 5" key="1">
    <citation type="submission" date="2019-06" db="EMBL/GenBank/DDBJ databases">
        <title>Draft genome sequence of the filamentous fungus Phialemoniopsis curvata isolated from diesel fuel.</title>
        <authorList>
            <person name="Varaljay V.A."/>
            <person name="Lyon W.J."/>
            <person name="Crouch A.L."/>
            <person name="Drake C.E."/>
            <person name="Hollomon J.M."/>
            <person name="Nadeau L.J."/>
            <person name="Nunn H.S."/>
            <person name="Stevenson B.S."/>
            <person name="Bojanowski C.L."/>
            <person name="Crookes-Goodson W.J."/>
        </authorList>
    </citation>
    <scope>NUCLEOTIDE SEQUENCE [LARGE SCALE GENOMIC DNA]</scope>
    <source>
        <strain evidence="4 5">D216</strain>
    </source>
</reference>
<keyword evidence="5" id="KW-1185">Reference proteome</keyword>
<proteinExistence type="inferred from homology"/>
<feature type="domain" description="Tyrosine specific protein phosphatases" evidence="3">
    <location>
        <begin position="232"/>
        <end position="272"/>
    </location>
</feature>
<dbReference type="Pfam" id="PF00782">
    <property type="entry name" value="DSPc"/>
    <property type="match status" value="1"/>
</dbReference>
<dbReference type="GO" id="GO:1990444">
    <property type="term" value="F:F-box domain binding"/>
    <property type="evidence" value="ECO:0007669"/>
    <property type="project" value="TreeGrafter"/>
</dbReference>
<sequence>MAQTPPGENAFLHHLHQHTHLAVTRGTIANAPYSSRPPSPPYIHIPSLIASGQTSMSIVPSFTGVVDSTRLTEADLRIITQDKIQIAQDASSNWRYEARREAQPILDFLYLGPSSVAKDRAFLEGNGITMLLAVRDARMAQARLMSVERTAQALGLVAEYVDVAGPQEMIQALPLAVQKINDHLLDVYRSQAVQIGSGSGGNANANGNGNGTASNGLEDGQIVIDNATFRRGKVLVFCETGNDRSAAIVAAYIMAVFGMDLVRTLQFIGLQRFCATFDDETKHMLQAYEDILAARRAVSRDMGQGFSVAGSISSSAAGSGGRNPSKRGIEETIDAGDEDEGQGGPFALDRDRYTDRPEFVPFADGDINME</sequence>
<evidence type="ECO:0000313" key="4">
    <source>
        <dbReference type="EMBL" id="TPX18927.1"/>
    </source>
</evidence>
<dbReference type="STRING" id="1093900.A0A507BG62"/>
<dbReference type="InterPro" id="IPR020422">
    <property type="entry name" value="TYR_PHOSPHATASE_DUAL_dom"/>
</dbReference>
<name>A0A507BG62_9PEZI</name>
<dbReference type="InParanoid" id="A0A507BG62"/>
<dbReference type="EMBL" id="SKBQ01000105">
    <property type="protein sequence ID" value="TPX18927.1"/>
    <property type="molecule type" value="Genomic_DNA"/>
</dbReference>
<dbReference type="PROSITE" id="PS50056">
    <property type="entry name" value="TYR_PHOSPHATASE_2"/>
    <property type="match status" value="1"/>
</dbReference>
<dbReference type="InterPro" id="IPR000340">
    <property type="entry name" value="Dual-sp_phosphatase_cat-dom"/>
</dbReference>
<dbReference type="GO" id="GO:0062026">
    <property type="term" value="P:negative regulation of SCF-dependent proteasomal ubiquitin-dependent catabolic process"/>
    <property type="evidence" value="ECO:0007669"/>
    <property type="project" value="TreeGrafter"/>
</dbReference>
<dbReference type="RefSeq" id="XP_031000638.1">
    <property type="nucleotide sequence ID" value="XM_031134131.1"/>
</dbReference>
<evidence type="ECO:0000256" key="2">
    <source>
        <dbReference type="SAM" id="MobiDB-lite"/>
    </source>
</evidence>
<dbReference type="GeneID" id="41978852"/>
<dbReference type="InterPro" id="IPR029021">
    <property type="entry name" value="Prot-tyrosine_phosphatase-like"/>
</dbReference>
<dbReference type="PANTHER" id="PTHR46588:SF1">
    <property type="entry name" value="SERINE_THREONINE_TYROSINE-INTERACTING PROTEIN"/>
    <property type="match status" value="1"/>
</dbReference>
<dbReference type="InterPro" id="IPR052449">
    <property type="entry name" value="STYX-Interacting_Phosphatase"/>
</dbReference>
<feature type="compositionally biased region" description="Acidic residues" evidence="2">
    <location>
        <begin position="331"/>
        <end position="341"/>
    </location>
</feature>
<comment type="similarity">
    <text evidence="1">Belongs to the protein-tyrosine phosphatase family. Non-receptor class subfamily.</text>
</comment>
<accession>A0A507BG62</accession>
<dbReference type="PANTHER" id="PTHR46588">
    <property type="entry name" value="SERINE/THREONINE/TYROSINE-INTERACTING PROTEIN"/>
    <property type="match status" value="1"/>
</dbReference>